<dbReference type="InterPro" id="IPR000683">
    <property type="entry name" value="Gfo/Idh/MocA-like_OxRdtase_N"/>
</dbReference>
<reference evidence="7" key="1">
    <citation type="journal article" date="2019" name="Int. J. Syst. Evol. Microbiol.">
        <title>The Global Catalogue of Microorganisms (GCM) 10K type strain sequencing project: providing services to taxonomists for standard genome sequencing and annotation.</title>
        <authorList>
            <consortium name="The Broad Institute Genomics Platform"/>
            <consortium name="The Broad Institute Genome Sequencing Center for Infectious Disease"/>
            <person name="Wu L."/>
            <person name="Ma J."/>
        </authorList>
    </citation>
    <scope>NUCLEOTIDE SEQUENCE [LARGE SCALE GENOMIC DNA]</scope>
    <source>
        <strain evidence="7">CCUG 43114</strain>
    </source>
</reference>
<evidence type="ECO:0000256" key="3">
    <source>
        <dbReference type="ARBA" id="ARBA00023027"/>
    </source>
</evidence>
<evidence type="ECO:0000259" key="5">
    <source>
        <dbReference type="Pfam" id="PF22725"/>
    </source>
</evidence>
<dbReference type="InterPro" id="IPR055170">
    <property type="entry name" value="GFO_IDH_MocA-like_dom"/>
</dbReference>
<feature type="domain" description="GFO/IDH/MocA-like oxidoreductase" evidence="5">
    <location>
        <begin position="148"/>
        <end position="264"/>
    </location>
</feature>
<evidence type="ECO:0000256" key="1">
    <source>
        <dbReference type="ARBA" id="ARBA00010928"/>
    </source>
</evidence>
<evidence type="ECO:0000313" key="6">
    <source>
        <dbReference type="EMBL" id="MFC5381378.1"/>
    </source>
</evidence>
<gene>
    <name evidence="6" type="ORF">ACFPJ6_11290</name>
</gene>
<evidence type="ECO:0000259" key="4">
    <source>
        <dbReference type="Pfam" id="PF01408"/>
    </source>
</evidence>
<accession>A0ABW0GP87</accession>
<dbReference type="SUPFAM" id="SSF55347">
    <property type="entry name" value="Glyceraldehyde-3-phosphate dehydrogenase-like, C-terminal domain"/>
    <property type="match status" value="1"/>
</dbReference>
<proteinExistence type="inferred from homology"/>
<comment type="similarity">
    <text evidence="1">Belongs to the Gfo/Idh/MocA family.</text>
</comment>
<dbReference type="Pfam" id="PF01408">
    <property type="entry name" value="GFO_IDH_MocA"/>
    <property type="match status" value="1"/>
</dbReference>
<feature type="domain" description="Gfo/Idh/MocA-like oxidoreductase N-terminal" evidence="4">
    <location>
        <begin position="18"/>
        <end position="137"/>
    </location>
</feature>
<dbReference type="EMBL" id="JBHSLD010000009">
    <property type="protein sequence ID" value="MFC5381378.1"/>
    <property type="molecule type" value="Genomic_DNA"/>
</dbReference>
<organism evidence="6 7">
    <name type="scientific">Aquipuribacter nitratireducens</name>
    <dbReference type="NCBI Taxonomy" id="650104"/>
    <lineage>
        <taxon>Bacteria</taxon>
        <taxon>Bacillati</taxon>
        <taxon>Actinomycetota</taxon>
        <taxon>Actinomycetes</taxon>
        <taxon>Micrococcales</taxon>
        <taxon>Intrasporangiaceae</taxon>
        <taxon>Aquipuribacter</taxon>
    </lineage>
</organism>
<keyword evidence="7" id="KW-1185">Reference proteome</keyword>
<comment type="caution">
    <text evidence="6">The sequence shown here is derived from an EMBL/GenBank/DDBJ whole genome shotgun (WGS) entry which is preliminary data.</text>
</comment>
<dbReference type="SUPFAM" id="SSF51735">
    <property type="entry name" value="NAD(P)-binding Rossmann-fold domains"/>
    <property type="match status" value="1"/>
</dbReference>
<dbReference type="Proteomes" id="UP001596122">
    <property type="component" value="Unassembled WGS sequence"/>
</dbReference>
<protein>
    <submittedName>
        <fullName evidence="6">Gfo/Idh/MocA family protein</fullName>
    </submittedName>
</protein>
<sequence>MTTTSTRVPYEPVRDRPVRWGVVGPGRIANGVVRDLREQCAADGVLHAVASRSVDRARVFADEHGAAVAYGSYLELLDDSDVDVVYVATPHRQHHQLALAALERGKHLLVEKAFTCTLAGAEEVVAAARERGLFVMEAMWTRFQPTVVRLRELVAEGAVGDVRSVRADLGLRVPFDAADRLWDPAQGGGALLDLGVYPLSWLQMVLGGRPTRLDHVGSLAHNGVDAESTLLWHAEDGRHGVASCSLLSPLPGAAAVFGGEGWIEVPPRFHHPDRLLVHRRRDGRSVESTEEVVAPARGTGYSHELDEVHRCLREGLTESPTMPLDDTLAVMGVLEEALHRLGITFTEDDAVV</sequence>
<dbReference type="Gene3D" id="3.40.50.720">
    <property type="entry name" value="NAD(P)-binding Rossmann-like Domain"/>
    <property type="match status" value="1"/>
</dbReference>
<dbReference type="Pfam" id="PF22725">
    <property type="entry name" value="GFO_IDH_MocA_C3"/>
    <property type="match status" value="1"/>
</dbReference>
<name>A0ABW0GP87_9MICO</name>
<keyword evidence="2" id="KW-0560">Oxidoreductase</keyword>
<keyword evidence="3" id="KW-0520">NAD</keyword>
<dbReference type="InterPro" id="IPR050984">
    <property type="entry name" value="Gfo/Idh/MocA_domain"/>
</dbReference>
<dbReference type="Gene3D" id="3.30.360.10">
    <property type="entry name" value="Dihydrodipicolinate Reductase, domain 2"/>
    <property type="match status" value="1"/>
</dbReference>
<dbReference type="PANTHER" id="PTHR22604">
    <property type="entry name" value="OXIDOREDUCTASES"/>
    <property type="match status" value="1"/>
</dbReference>
<evidence type="ECO:0000256" key="2">
    <source>
        <dbReference type="ARBA" id="ARBA00023002"/>
    </source>
</evidence>
<dbReference type="InterPro" id="IPR036291">
    <property type="entry name" value="NAD(P)-bd_dom_sf"/>
</dbReference>
<dbReference type="RefSeq" id="WP_340269267.1">
    <property type="nucleotide sequence ID" value="NZ_JBBEOG010000004.1"/>
</dbReference>
<dbReference type="PANTHER" id="PTHR22604:SF105">
    <property type="entry name" value="TRANS-1,2-DIHYDROBENZENE-1,2-DIOL DEHYDROGENASE"/>
    <property type="match status" value="1"/>
</dbReference>
<evidence type="ECO:0000313" key="7">
    <source>
        <dbReference type="Proteomes" id="UP001596122"/>
    </source>
</evidence>